<comment type="similarity">
    <text evidence="1">Belongs to the FAM136 family.</text>
</comment>
<evidence type="ECO:0008006" key="4">
    <source>
        <dbReference type="Google" id="ProtNLM"/>
    </source>
</evidence>
<keyword evidence="3" id="KW-1185">Reference proteome</keyword>
<evidence type="ECO:0000313" key="2">
    <source>
        <dbReference type="EMBL" id="CAK0856205.1"/>
    </source>
</evidence>
<reference evidence="2" key="1">
    <citation type="submission" date="2023-10" db="EMBL/GenBank/DDBJ databases">
        <authorList>
            <person name="Chen Y."/>
            <person name="Shah S."/>
            <person name="Dougan E. K."/>
            <person name="Thang M."/>
            <person name="Chan C."/>
        </authorList>
    </citation>
    <scope>NUCLEOTIDE SEQUENCE [LARGE SCALE GENOMIC DNA]</scope>
</reference>
<dbReference type="PANTHER" id="PTHR21096:SF0">
    <property type="entry name" value="PROTEIN FAM136A"/>
    <property type="match status" value="1"/>
</dbReference>
<name>A0ABN9UBP6_9DINO</name>
<accession>A0ABN9UBP6</accession>
<dbReference type="EMBL" id="CAUYUJ010015615">
    <property type="protein sequence ID" value="CAK0856205.1"/>
    <property type="molecule type" value="Genomic_DNA"/>
</dbReference>
<sequence>MEEYAKQFKAKVEEMQSRVQTQMLPVEKKTWQCVVDCYSKGKDYNSVHQCADSCQSQLQSASKKVAGEFEALQSSIQACQQSKQKMLEPRFEAARTDQKLQDALQKEFEDGVRRCMQEAEPMLPGIEKRIKDHLRV</sequence>
<dbReference type="Pfam" id="PF05811">
    <property type="entry name" value="DUF842"/>
    <property type="match status" value="1"/>
</dbReference>
<protein>
    <recommendedName>
        <fullName evidence="4">F-BAR domain-containing protein</fullName>
    </recommendedName>
</protein>
<evidence type="ECO:0000313" key="3">
    <source>
        <dbReference type="Proteomes" id="UP001189429"/>
    </source>
</evidence>
<organism evidence="2 3">
    <name type="scientific">Prorocentrum cordatum</name>
    <dbReference type="NCBI Taxonomy" id="2364126"/>
    <lineage>
        <taxon>Eukaryota</taxon>
        <taxon>Sar</taxon>
        <taxon>Alveolata</taxon>
        <taxon>Dinophyceae</taxon>
        <taxon>Prorocentrales</taxon>
        <taxon>Prorocentraceae</taxon>
        <taxon>Prorocentrum</taxon>
    </lineage>
</organism>
<dbReference type="InterPro" id="IPR008560">
    <property type="entry name" value="DUF842_euk"/>
</dbReference>
<proteinExistence type="inferred from homology"/>
<evidence type="ECO:0000256" key="1">
    <source>
        <dbReference type="ARBA" id="ARBA00009952"/>
    </source>
</evidence>
<gene>
    <name evidence="2" type="ORF">PCOR1329_LOCUS46655</name>
</gene>
<dbReference type="PANTHER" id="PTHR21096">
    <property type="entry name" value="PROTEIN FAM136A"/>
    <property type="match status" value="1"/>
</dbReference>
<comment type="caution">
    <text evidence="2">The sequence shown here is derived from an EMBL/GenBank/DDBJ whole genome shotgun (WGS) entry which is preliminary data.</text>
</comment>
<dbReference type="Proteomes" id="UP001189429">
    <property type="component" value="Unassembled WGS sequence"/>
</dbReference>